<protein>
    <recommendedName>
        <fullName evidence="4">DUF4296 domain-containing protein</fullName>
    </recommendedName>
</protein>
<evidence type="ECO:0000256" key="1">
    <source>
        <dbReference type="SAM" id="SignalP"/>
    </source>
</evidence>
<accession>A0A5B7TSD4</accession>
<gene>
    <name evidence="2" type="ORF">FF125_15150</name>
</gene>
<proteinExistence type="predicted"/>
<organism evidence="2 3">
    <name type="scientific">Aureibaculum algae</name>
    <dbReference type="NCBI Taxonomy" id="2584122"/>
    <lineage>
        <taxon>Bacteria</taxon>
        <taxon>Pseudomonadati</taxon>
        <taxon>Bacteroidota</taxon>
        <taxon>Flavobacteriia</taxon>
        <taxon>Flavobacteriales</taxon>
        <taxon>Flavobacteriaceae</taxon>
        <taxon>Aureibaculum</taxon>
    </lineage>
</organism>
<name>A0A5B7TSD4_9FLAO</name>
<keyword evidence="3" id="KW-1185">Reference proteome</keyword>
<dbReference type="AlphaFoldDB" id="A0A5B7TSD4"/>
<sequence>MKTLPILLILLSIGITGTSYAQIKKDTTASEKKTVQNDNFLDMGAQRLTHVFGENLDGKATGKKLSFLELLSKMDLPENQKQEYRNLYYLQAKDLTQKQKDSLGNAIGKKIKEAKQEDGQ</sequence>
<keyword evidence="1" id="KW-0732">Signal</keyword>
<feature type="chain" id="PRO_5023000274" description="DUF4296 domain-containing protein" evidence="1">
    <location>
        <begin position="22"/>
        <end position="120"/>
    </location>
</feature>
<dbReference type="OrthoDB" id="1163371at2"/>
<evidence type="ECO:0008006" key="4">
    <source>
        <dbReference type="Google" id="ProtNLM"/>
    </source>
</evidence>
<dbReference type="RefSeq" id="WP_138950552.1">
    <property type="nucleotide sequence ID" value="NZ_CP040749.1"/>
</dbReference>
<feature type="signal peptide" evidence="1">
    <location>
        <begin position="1"/>
        <end position="21"/>
    </location>
</feature>
<evidence type="ECO:0000313" key="3">
    <source>
        <dbReference type="Proteomes" id="UP000306229"/>
    </source>
</evidence>
<dbReference type="KEGG" id="fbe:FF125_15150"/>
<dbReference type="Proteomes" id="UP000306229">
    <property type="component" value="Chromosome"/>
</dbReference>
<reference evidence="2 3" key="1">
    <citation type="submission" date="2019-05" db="EMBL/GenBank/DDBJ databases">
        <title>Algicella ahnfeltiae gen. nov., sp. nov., a novel marine bacterium of the family Flavobacteriaceae isolated from a red alga.</title>
        <authorList>
            <person name="Nedashkovskaya O.I."/>
            <person name="Kukhlevskiy A.D."/>
            <person name="Kim S.-G."/>
            <person name="Zhukova N.V."/>
            <person name="Mikhailov V.V."/>
        </authorList>
    </citation>
    <scope>NUCLEOTIDE SEQUENCE [LARGE SCALE GENOMIC DNA]</scope>
    <source>
        <strain evidence="2 3">10Alg115</strain>
    </source>
</reference>
<evidence type="ECO:0000313" key="2">
    <source>
        <dbReference type="EMBL" id="QCX39715.1"/>
    </source>
</evidence>
<dbReference type="EMBL" id="CP040749">
    <property type="protein sequence ID" value="QCX39715.1"/>
    <property type="molecule type" value="Genomic_DNA"/>
</dbReference>